<keyword evidence="2" id="KW-0677">Repeat</keyword>
<dbReference type="InterPro" id="IPR002048">
    <property type="entry name" value="EF_hand_dom"/>
</dbReference>
<dbReference type="PANTHER" id="PTHR10827:SF98">
    <property type="entry name" value="45 KDA CALCIUM-BINDING PROTEIN"/>
    <property type="match status" value="1"/>
</dbReference>
<dbReference type="PROSITE" id="PS50222">
    <property type="entry name" value="EF_HAND_2"/>
    <property type="match status" value="2"/>
</dbReference>
<dbReference type="InterPro" id="IPR011992">
    <property type="entry name" value="EF-hand-dom_pair"/>
</dbReference>
<evidence type="ECO:0000256" key="3">
    <source>
        <dbReference type="ARBA" id="ARBA00022837"/>
    </source>
</evidence>
<dbReference type="GO" id="GO:0005783">
    <property type="term" value="C:endoplasmic reticulum"/>
    <property type="evidence" value="ECO:0007669"/>
    <property type="project" value="TreeGrafter"/>
</dbReference>
<reference evidence="5" key="1">
    <citation type="submission" date="2018-02" db="EMBL/GenBank/DDBJ databases">
        <authorList>
            <person name="Cohen D.B."/>
            <person name="Kent A.D."/>
        </authorList>
    </citation>
    <scope>NUCLEOTIDE SEQUENCE</scope>
</reference>
<dbReference type="GO" id="GO:0005509">
    <property type="term" value="F:calcium ion binding"/>
    <property type="evidence" value="ECO:0007669"/>
    <property type="project" value="InterPro"/>
</dbReference>
<name>A0A2N9IVP3_FAGSY</name>
<dbReference type="Gene3D" id="1.10.238.10">
    <property type="entry name" value="EF-hand"/>
    <property type="match status" value="2"/>
</dbReference>
<dbReference type="FunFam" id="1.10.238.10:FF:000417">
    <property type="entry name" value="Calcium-binding EF hand family protein"/>
    <property type="match status" value="1"/>
</dbReference>
<dbReference type="InterPro" id="IPR018247">
    <property type="entry name" value="EF_Hand_1_Ca_BS"/>
</dbReference>
<dbReference type="PROSITE" id="PS00018">
    <property type="entry name" value="EF_HAND_1"/>
    <property type="match status" value="2"/>
</dbReference>
<evidence type="ECO:0000259" key="4">
    <source>
        <dbReference type="PROSITE" id="PS50222"/>
    </source>
</evidence>
<keyword evidence="1" id="KW-0479">Metal-binding</keyword>
<dbReference type="Pfam" id="PF13499">
    <property type="entry name" value="EF-hand_7"/>
    <property type="match status" value="1"/>
</dbReference>
<evidence type="ECO:0000313" key="5">
    <source>
        <dbReference type="EMBL" id="SPD28280.1"/>
    </source>
</evidence>
<dbReference type="SMART" id="SM00054">
    <property type="entry name" value="EFh"/>
    <property type="match status" value="3"/>
</dbReference>
<dbReference type="PANTHER" id="PTHR10827">
    <property type="entry name" value="RETICULOCALBIN"/>
    <property type="match status" value="1"/>
</dbReference>
<proteinExistence type="predicted"/>
<accession>A0A2N9IVP3</accession>
<keyword evidence="3" id="KW-0106">Calcium</keyword>
<dbReference type="FunFam" id="1.10.238.10:FF:000297">
    <property type="entry name" value="Calcium-binding EF hand family protein"/>
    <property type="match status" value="1"/>
</dbReference>
<dbReference type="AlphaFoldDB" id="A0A2N9IVP3"/>
<evidence type="ECO:0000256" key="2">
    <source>
        <dbReference type="ARBA" id="ARBA00022737"/>
    </source>
</evidence>
<dbReference type="SUPFAM" id="SSF47473">
    <property type="entry name" value="EF-hand"/>
    <property type="match status" value="2"/>
</dbReference>
<evidence type="ECO:0000256" key="1">
    <source>
        <dbReference type="ARBA" id="ARBA00022723"/>
    </source>
</evidence>
<sequence length="350" mass="40799">MAKAVVYVLIATAFFLIMIFSPSKQHGRDLRALNRRLGYEFPVTNFDPLVTKLERLVTEKKGLDDPINISPLNLENDTFVEEVEDAYEYFTEGKLNITLRLLILFPLIDKAPNDGVVSFNELEAWFSHQARQRLNFTTQKELASRDKDGDGAISFMENLPQFSKEDIEKNGMGHGEAGWWKEQFENADIDQNGSLNFDEFKDFLHPEDSNNEKVQKWLLREKIKRMDYDGDGKLNFEEFLEHAYDIYKNYVEFETAGADVPTAEEKFAQLDVNKDKFLVVEELKPILGYLYPGELSYAKYYTGYLIHQADDNKEGNLSLAEMLNHEHIFYNTVYDESKEDYYDDDYHDEL</sequence>
<protein>
    <recommendedName>
        <fullName evidence="4">EF-hand domain-containing protein</fullName>
    </recommendedName>
</protein>
<feature type="domain" description="EF-hand" evidence="4">
    <location>
        <begin position="175"/>
        <end position="210"/>
    </location>
</feature>
<dbReference type="EMBL" id="OIVN01006226">
    <property type="protein sequence ID" value="SPD28280.1"/>
    <property type="molecule type" value="Genomic_DNA"/>
</dbReference>
<organism evidence="5">
    <name type="scientific">Fagus sylvatica</name>
    <name type="common">Beechnut</name>
    <dbReference type="NCBI Taxonomy" id="28930"/>
    <lineage>
        <taxon>Eukaryota</taxon>
        <taxon>Viridiplantae</taxon>
        <taxon>Streptophyta</taxon>
        <taxon>Embryophyta</taxon>
        <taxon>Tracheophyta</taxon>
        <taxon>Spermatophyta</taxon>
        <taxon>Magnoliopsida</taxon>
        <taxon>eudicotyledons</taxon>
        <taxon>Gunneridae</taxon>
        <taxon>Pentapetalae</taxon>
        <taxon>rosids</taxon>
        <taxon>fabids</taxon>
        <taxon>Fagales</taxon>
        <taxon>Fagaceae</taxon>
        <taxon>Fagus</taxon>
    </lineage>
</organism>
<gene>
    <name evidence="5" type="ORF">FSB_LOCUS56162</name>
</gene>
<feature type="domain" description="EF-hand" evidence="4">
    <location>
        <begin position="219"/>
        <end position="249"/>
    </location>
</feature>